<feature type="compositionally biased region" description="Low complexity" evidence="1">
    <location>
        <begin position="69"/>
        <end position="81"/>
    </location>
</feature>
<dbReference type="RefSeq" id="WP_159664900.1">
    <property type="nucleotide sequence ID" value="NZ_WUUS01000004.1"/>
</dbReference>
<proteinExistence type="predicted"/>
<dbReference type="Proteomes" id="UP000437065">
    <property type="component" value="Unassembled WGS sequence"/>
</dbReference>
<keyword evidence="2" id="KW-1133">Transmembrane helix</keyword>
<feature type="transmembrane region" description="Helical" evidence="2">
    <location>
        <begin position="184"/>
        <end position="203"/>
    </location>
</feature>
<accession>A0A6B0T3H4</accession>
<feature type="compositionally biased region" description="Polar residues" evidence="1">
    <location>
        <begin position="50"/>
        <end position="59"/>
    </location>
</feature>
<organism evidence="3 4">
    <name type="scientific">Halobaculum saliterrae</name>
    <dbReference type="NCBI Taxonomy" id="2073113"/>
    <lineage>
        <taxon>Archaea</taxon>
        <taxon>Methanobacteriati</taxon>
        <taxon>Methanobacteriota</taxon>
        <taxon>Stenosarchaea group</taxon>
        <taxon>Halobacteria</taxon>
        <taxon>Halobacteriales</taxon>
        <taxon>Haloferacaceae</taxon>
        <taxon>Halobaculum</taxon>
    </lineage>
</organism>
<keyword evidence="4" id="KW-1185">Reference proteome</keyword>
<evidence type="ECO:0000313" key="4">
    <source>
        <dbReference type="Proteomes" id="UP000437065"/>
    </source>
</evidence>
<feature type="region of interest" description="Disordered" evidence="1">
    <location>
        <begin position="1"/>
        <end position="81"/>
    </location>
</feature>
<comment type="caution">
    <text evidence="3">The sequence shown here is derived from an EMBL/GenBank/DDBJ whole genome shotgun (WGS) entry which is preliminary data.</text>
</comment>
<feature type="transmembrane region" description="Helical" evidence="2">
    <location>
        <begin position="215"/>
        <end position="236"/>
    </location>
</feature>
<evidence type="ECO:0000256" key="2">
    <source>
        <dbReference type="SAM" id="Phobius"/>
    </source>
</evidence>
<gene>
    <name evidence="3" type="ORF">GRX01_06915</name>
</gene>
<keyword evidence="2" id="KW-0472">Membrane</keyword>
<dbReference type="AlphaFoldDB" id="A0A6B0T3H4"/>
<evidence type="ECO:0000313" key="3">
    <source>
        <dbReference type="EMBL" id="MXR41069.1"/>
    </source>
</evidence>
<feature type="compositionally biased region" description="Acidic residues" evidence="1">
    <location>
        <begin position="1"/>
        <end position="14"/>
    </location>
</feature>
<dbReference type="EMBL" id="WUUS01000004">
    <property type="protein sequence ID" value="MXR41069.1"/>
    <property type="molecule type" value="Genomic_DNA"/>
</dbReference>
<reference evidence="3 4" key="1">
    <citation type="submission" date="2019-12" db="EMBL/GenBank/DDBJ databases">
        <title>Isolation and characterization of three novel carbon monoxide-oxidizing members of Halobacteria from salione crusts and soils.</title>
        <authorList>
            <person name="Myers M.R."/>
            <person name="King G.M."/>
        </authorList>
    </citation>
    <scope>NUCLEOTIDE SEQUENCE [LARGE SCALE GENOMIC DNA]</scope>
    <source>
        <strain evidence="3 4">WSA2</strain>
    </source>
</reference>
<name>A0A6B0T3H4_9EURY</name>
<keyword evidence="2" id="KW-0812">Transmembrane</keyword>
<feature type="transmembrane region" description="Helical" evidence="2">
    <location>
        <begin position="242"/>
        <end position="260"/>
    </location>
</feature>
<evidence type="ECO:0000256" key="1">
    <source>
        <dbReference type="SAM" id="MobiDB-lite"/>
    </source>
</evidence>
<dbReference type="OrthoDB" id="222505at2157"/>
<protein>
    <submittedName>
        <fullName evidence="3">Uncharacterized protein</fullName>
    </submittedName>
</protein>
<sequence>MGGFDFEGDADDDRDSPADDGVSFGADGVDDADTVVSPAEPSPLEDPGSLGSTDDTASGRTAPGDRPGDGAVTDGVADDGSVADTAADTDAVTATAADDSAVAGTTADADAVTDTAGIESLLYAGEEVRASLPVADGRLVATSHRVLAHTPTADERATMRSVHRVNVTDVSSSSTATDWLVRPIAYTVIGGLAMVLGGSVVSFDSMSASMPDSAGATGLGGLLSMIGGVLSVLSLVDDVLRVAGALSLLLGAALLGVYAATRGREIVVETEGEADTLRLSAGGVDDDAVDRFRTEVGVDDEPASGTLRRLLGR</sequence>